<name>L0PH15_PNEJI</name>
<feature type="compositionally biased region" description="Low complexity" evidence="1">
    <location>
        <begin position="215"/>
        <end position="230"/>
    </location>
</feature>
<keyword evidence="2" id="KW-1133">Transmembrane helix</keyword>
<proteinExistence type="predicted"/>
<feature type="compositionally biased region" description="Polar residues" evidence="1">
    <location>
        <begin position="553"/>
        <end position="567"/>
    </location>
</feature>
<protein>
    <submittedName>
        <fullName evidence="3">Uncharacterized protein</fullName>
    </submittedName>
</protein>
<feature type="transmembrane region" description="Helical" evidence="2">
    <location>
        <begin position="119"/>
        <end position="138"/>
    </location>
</feature>
<keyword evidence="2" id="KW-0472">Membrane</keyword>
<dbReference type="InParanoid" id="L0PH15"/>
<dbReference type="STRING" id="1209962.L0PH15"/>
<feature type="region of interest" description="Disordered" evidence="1">
    <location>
        <begin position="178"/>
        <end position="272"/>
    </location>
</feature>
<feature type="compositionally biased region" description="Low complexity" evidence="1">
    <location>
        <begin position="242"/>
        <end position="252"/>
    </location>
</feature>
<evidence type="ECO:0000313" key="3">
    <source>
        <dbReference type="EMBL" id="CCJ30920.1"/>
    </source>
</evidence>
<feature type="compositionally biased region" description="Low complexity" evidence="1">
    <location>
        <begin position="178"/>
        <end position="201"/>
    </location>
</feature>
<feature type="compositionally biased region" description="Basic and acidic residues" evidence="1">
    <location>
        <begin position="603"/>
        <end position="613"/>
    </location>
</feature>
<feature type="compositionally biased region" description="Low complexity" evidence="1">
    <location>
        <begin position="295"/>
        <end position="308"/>
    </location>
</feature>
<keyword evidence="2" id="KW-0812">Transmembrane</keyword>
<feature type="region of interest" description="Disordered" evidence="1">
    <location>
        <begin position="295"/>
        <end position="316"/>
    </location>
</feature>
<gene>
    <name evidence="3" type="ORF">PNEJI1_000696</name>
</gene>
<feature type="region of interest" description="Disordered" evidence="1">
    <location>
        <begin position="550"/>
        <end position="635"/>
    </location>
</feature>
<feature type="transmembrane region" description="Helical" evidence="2">
    <location>
        <begin position="377"/>
        <end position="398"/>
    </location>
</feature>
<reference evidence="3 4" key="1">
    <citation type="journal article" date="2012" name="MBio">
        <title>De novo assembly of the Pneumocystis jirovecii genome from a single bronchoalveolar lavage fluid specimen from a patient.</title>
        <authorList>
            <person name="Cisse O.H."/>
            <person name="Pagni M."/>
            <person name="Hauser P.M."/>
        </authorList>
    </citation>
    <scope>NUCLEOTIDE SEQUENCE [LARGE SCALE GENOMIC DNA]</scope>
    <source>
        <strain evidence="3 4">SE8</strain>
    </source>
</reference>
<comment type="caution">
    <text evidence="3">The sequence shown here is derived from an EMBL/GenBank/DDBJ whole genome shotgun (WGS) entry which is preliminary data.</text>
</comment>
<feature type="non-terminal residue" evidence="3">
    <location>
        <position position="1"/>
    </location>
</feature>
<sequence length="635" mass="70667">FPILVAIIVLIFIHQQHRRRILREGLENHNDRVVSNPKRSRGFSSFLSVFVCFKKHKVQTNLKERHSQENSFNDTIPENYLLPVLFPSQEDMSLFTRTFYSDSNDHEKMSYIRSAVAPIKFIISLSSSLLTLFFYIFILKPVSVVLKSDQDMQNSSKFQEKNIPFYFVLRSRDVDVTISPNSTPISNTTNSLSNSSISSTNGRSPDSVASNSTESANNAVGSGNSNSTVSDGKNTTDVSKDGASGSSSNGNADESLQSSLNGTKPSSSSDATASLGTIIITKTVTDTVTSTVTMPFAPSTTSSTDDSTQVTLSNSTETSYGTTFETSYESATRGTTVSRSISQVSTFSMSQESHTSFPADRSDSNSHKFDIFRTRTVLMITAPIILFIIILIIILWYWHRKSSRASKIPPRKQVEDYNIMPIITGETGGIQRTNYLERNQPYGSGIDDSNKWGYRGWGPTNVPPNNKSLLTRNNSIASNASYGHQKQDYYSRVNEDKDVPQVGVARQKSLNRLSGMINPVTRDDFQNTKSFRPKNLAAHISGPVNGSFHDTLPYSSNTQNVPTASSKSKLRQDYIPSSMQESSIEKPYSYSDIPKSLTNSQKRAYEDRRDSSQRHSIISQKHSERPQLYNFSKTS</sequence>
<evidence type="ECO:0000256" key="2">
    <source>
        <dbReference type="SAM" id="Phobius"/>
    </source>
</evidence>
<dbReference type="VEuPathDB" id="FungiDB:PNEJI1_000696"/>
<evidence type="ECO:0000256" key="1">
    <source>
        <dbReference type="SAM" id="MobiDB-lite"/>
    </source>
</evidence>
<dbReference type="Proteomes" id="UP000010422">
    <property type="component" value="Unassembled WGS sequence"/>
</dbReference>
<dbReference type="EMBL" id="CAKM01000272">
    <property type="protein sequence ID" value="CCJ30920.1"/>
    <property type="molecule type" value="Genomic_DNA"/>
</dbReference>
<feature type="compositionally biased region" description="Polar residues" evidence="1">
    <location>
        <begin position="254"/>
        <end position="272"/>
    </location>
</feature>
<organism evidence="4">
    <name type="scientific">Pneumocystis jirovecii</name>
    <name type="common">Human pneumocystis pneumonia agent</name>
    <dbReference type="NCBI Taxonomy" id="42068"/>
    <lineage>
        <taxon>Eukaryota</taxon>
        <taxon>Fungi</taxon>
        <taxon>Dikarya</taxon>
        <taxon>Ascomycota</taxon>
        <taxon>Taphrinomycotina</taxon>
        <taxon>Pneumocystomycetes</taxon>
        <taxon>Pneumocystaceae</taxon>
        <taxon>Pneumocystis</taxon>
    </lineage>
</organism>
<evidence type="ECO:0000313" key="4">
    <source>
        <dbReference type="Proteomes" id="UP000010422"/>
    </source>
</evidence>
<dbReference type="AlphaFoldDB" id="L0PH15"/>
<accession>L0PH15</accession>
<feature type="compositionally biased region" description="Polar residues" evidence="1">
    <location>
        <begin position="202"/>
        <end position="214"/>
    </location>
</feature>